<dbReference type="CDD" id="cd17775">
    <property type="entry name" value="CBS_pair_bact_arch"/>
    <property type="match status" value="1"/>
</dbReference>
<dbReference type="EMBL" id="QXJC01000003">
    <property type="protein sequence ID" value="RID98586.1"/>
    <property type="molecule type" value="Genomic_DNA"/>
</dbReference>
<dbReference type="RefSeq" id="WP_119109251.1">
    <property type="nucleotide sequence ID" value="NZ_QXJC01000003.1"/>
</dbReference>
<protein>
    <submittedName>
        <fullName evidence="4">CBS domain-containing protein</fullName>
    </submittedName>
</protein>
<keyword evidence="5" id="KW-1185">Reference proteome</keyword>
<dbReference type="Proteomes" id="UP000266302">
    <property type="component" value="Unassembled WGS sequence"/>
</dbReference>
<evidence type="ECO:0000256" key="1">
    <source>
        <dbReference type="ARBA" id="ARBA00023122"/>
    </source>
</evidence>
<dbReference type="Gene3D" id="3.10.580.10">
    <property type="entry name" value="CBS-domain"/>
    <property type="match status" value="1"/>
</dbReference>
<dbReference type="AlphaFoldDB" id="A0A398CFZ3"/>
<keyword evidence="1 2" id="KW-0129">CBS domain</keyword>
<proteinExistence type="predicted"/>
<dbReference type="Pfam" id="PF00571">
    <property type="entry name" value="CBS"/>
    <property type="match status" value="2"/>
</dbReference>
<name>A0A398CFZ3_9BURK</name>
<accession>A0A398CFZ3</accession>
<feature type="domain" description="CBS" evidence="3">
    <location>
        <begin position="80"/>
        <end position="137"/>
    </location>
</feature>
<organism evidence="4 5">
    <name type="scientific">Simplicispira hankyongi</name>
    <dbReference type="NCBI Taxonomy" id="2315688"/>
    <lineage>
        <taxon>Bacteria</taxon>
        <taxon>Pseudomonadati</taxon>
        <taxon>Pseudomonadota</taxon>
        <taxon>Betaproteobacteria</taxon>
        <taxon>Burkholderiales</taxon>
        <taxon>Comamonadaceae</taxon>
        <taxon>Simplicispira</taxon>
    </lineage>
</organism>
<feature type="domain" description="CBS" evidence="3">
    <location>
        <begin position="11"/>
        <end position="72"/>
    </location>
</feature>
<dbReference type="PANTHER" id="PTHR43080">
    <property type="entry name" value="CBS DOMAIN-CONTAINING PROTEIN CBSX3, MITOCHONDRIAL"/>
    <property type="match status" value="1"/>
</dbReference>
<dbReference type="PANTHER" id="PTHR43080:SF2">
    <property type="entry name" value="CBS DOMAIN-CONTAINING PROTEIN"/>
    <property type="match status" value="1"/>
</dbReference>
<evidence type="ECO:0000259" key="3">
    <source>
        <dbReference type="PROSITE" id="PS51371"/>
    </source>
</evidence>
<dbReference type="SMART" id="SM00116">
    <property type="entry name" value="CBS"/>
    <property type="match status" value="2"/>
</dbReference>
<gene>
    <name evidence="4" type="ORF">D3F03_10250</name>
</gene>
<sequence>MHEKMLARDICNRIVVVAERGLSLVKAAQLMRKRHVGSLVVVDETGAGPLVVGLLTDRDIVVAVVANELNPAQLTVGDVMGHELISALEDDSIKDLLATMRRKGIRRLPVVKPQGVLVGLVTMDDVLSLMSEQMREMAAVIETESLREQRERT</sequence>
<dbReference type="InterPro" id="IPR051257">
    <property type="entry name" value="Diverse_CBS-Domain"/>
</dbReference>
<evidence type="ECO:0000313" key="5">
    <source>
        <dbReference type="Proteomes" id="UP000266302"/>
    </source>
</evidence>
<dbReference type="SUPFAM" id="SSF54631">
    <property type="entry name" value="CBS-domain pair"/>
    <property type="match status" value="1"/>
</dbReference>
<reference evidence="4 5" key="1">
    <citation type="submission" date="2018-09" db="EMBL/GenBank/DDBJ databases">
        <title>Draft genome of Simplicispira sp. NY-02.</title>
        <authorList>
            <person name="Im W.T."/>
        </authorList>
    </citation>
    <scope>NUCLEOTIDE SEQUENCE [LARGE SCALE GENOMIC DNA]</scope>
    <source>
        <strain evidence="4 5">NY-02</strain>
    </source>
</reference>
<comment type="caution">
    <text evidence="4">The sequence shown here is derived from an EMBL/GenBank/DDBJ whole genome shotgun (WGS) entry which is preliminary data.</text>
</comment>
<dbReference type="PROSITE" id="PS51371">
    <property type="entry name" value="CBS"/>
    <property type="match status" value="2"/>
</dbReference>
<evidence type="ECO:0000256" key="2">
    <source>
        <dbReference type="PROSITE-ProRule" id="PRU00703"/>
    </source>
</evidence>
<dbReference type="InterPro" id="IPR046342">
    <property type="entry name" value="CBS_dom_sf"/>
</dbReference>
<dbReference type="OrthoDB" id="9794094at2"/>
<dbReference type="InterPro" id="IPR000644">
    <property type="entry name" value="CBS_dom"/>
</dbReference>
<evidence type="ECO:0000313" key="4">
    <source>
        <dbReference type="EMBL" id="RID98586.1"/>
    </source>
</evidence>